<dbReference type="AlphaFoldDB" id="A0A9X3BGX8"/>
<name>A0A9X3BGX8_9BACT</name>
<dbReference type="InterPro" id="IPR025380">
    <property type="entry name" value="DUF4369"/>
</dbReference>
<keyword evidence="4" id="KW-1185">Reference proteome</keyword>
<dbReference type="Pfam" id="PF14289">
    <property type="entry name" value="DUF4369"/>
    <property type="match status" value="1"/>
</dbReference>
<sequence length="85" mass="9503">MRLLFVFLLFCVITDTTAQTKAKLKGGEFVLSGKLIGRDSGALILWYPDTAGNFSNYIYDTAYLKQGKFVFKGRISEPSFCHLLG</sequence>
<evidence type="ECO:0000313" key="3">
    <source>
        <dbReference type="EMBL" id="MCU7548587.1"/>
    </source>
</evidence>
<feature type="chain" id="PRO_5040816412" evidence="1">
    <location>
        <begin position="19"/>
        <end position="85"/>
    </location>
</feature>
<comment type="caution">
    <text evidence="3">The sequence shown here is derived from an EMBL/GenBank/DDBJ whole genome shotgun (WGS) entry which is preliminary data.</text>
</comment>
<reference evidence="3" key="2">
    <citation type="submission" date="2023-04" db="EMBL/GenBank/DDBJ databases">
        <title>Paracnuella aquatica gen. nov., sp. nov., a member of the family Chitinophagaceae isolated from a hot spring.</title>
        <authorList>
            <person name="Wang C."/>
        </authorList>
    </citation>
    <scope>NUCLEOTIDE SEQUENCE</scope>
    <source>
        <strain evidence="3">LB-8</strain>
    </source>
</reference>
<dbReference type="Proteomes" id="UP001155483">
    <property type="component" value="Unassembled WGS sequence"/>
</dbReference>
<keyword evidence="1" id="KW-0732">Signal</keyword>
<feature type="domain" description="DUF4369" evidence="2">
    <location>
        <begin position="29"/>
        <end position="83"/>
    </location>
</feature>
<dbReference type="RefSeq" id="WP_279296033.1">
    <property type="nucleotide sequence ID" value="NZ_JAOTIF010000002.1"/>
</dbReference>
<dbReference type="EMBL" id="JAOTIF010000002">
    <property type="protein sequence ID" value="MCU7548587.1"/>
    <property type="molecule type" value="Genomic_DNA"/>
</dbReference>
<accession>A0A9X3BGX8</accession>
<organism evidence="3 4">
    <name type="scientific">Paraflavisolibacter caeni</name>
    <dbReference type="NCBI Taxonomy" id="2982496"/>
    <lineage>
        <taxon>Bacteria</taxon>
        <taxon>Pseudomonadati</taxon>
        <taxon>Bacteroidota</taxon>
        <taxon>Chitinophagia</taxon>
        <taxon>Chitinophagales</taxon>
        <taxon>Chitinophagaceae</taxon>
        <taxon>Paraflavisolibacter</taxon>
    </lineage>
</organism>
<evidence type="ECO:0000259" key="2">
    <source>
        <dbReference type="Pfam" id="PF14289"/>
    </source>
</evidence>
<feature type="signal peptide" evidence="1">
    <location>
        <begin position="1"/>
        <end position="18"/>
    </location>
</feature>
<evidence type="ECO:0000256" key="1">
    <source>
        <dbReference type="SAM" id="SignalP"/>
    </source>
</evidence>
<protein>
    <submittedName>
        <fullName evidence="3">DUF4369 domain-containing protein</fullName>
    </submittedName>
</protein>
<evidence type="ECO:0000313" key="4">
    <source>
        <dbReference type="Proteomes" id="UP001155483"/>
    </source>
</evidence>
<gene>
    <name evidence="3" type="ORF">OCK74_05635</name>
</gene>
<reference evidence="3" key="1">
    <citation type="submission" date="2022-09" db="EMBL/GenBank/DDBJ databases">
        <authorList>
            <person name="Yuan C."/>
            <person name="Ke Z."/>
        </authorList>
    </citation>
    <scope>NUCLEOTIDE SEQUENCE</scope>
    <source>
        <strain evidence="3">LB-8</strain>
    </source>
</reference>
<proteinExistence type="predicted"/>